<dbReference type="InterPro" id="IPR036609">
    <property type="entry name" value="LCCL_sf"/>
</dbReference>
<feature type="region of interest" description="Disordered" evidence="1">
    <location>
        <begin position="1097"/>
        <end position="1142"/>
    </location>
</feature>
<feature type="compositionally biased region" description="Polar residues" evidence="1">
    <location>
        <begin position="1107"/>
        <end position="1120"/>
    </location>
</feature>
<feature type="compositionally biased region" description="Polar residues" evidence="1">
    <location>
        <begin position="163"/>
        <end position="178"/>
    </location>
</feature>
<sequence>MDTKKRPNEDQPDSDKMQAIITAPMNAELPASDSLDSVEPMVVDTATTHAPDATSEASSTSTVIMAVEGGMAASEANKRIKLTLESDQRGANYSPSLDVVDPSKETKGLAEWVGQMDEVDAAKVAEPASHEGAGLGVSDTPSLQEHHAIDATHTMQGIEASVASQDQVPQNHPQNATSAPVGPDANQDLVQALLKPQAGTAATNLSDSILAVASLSEPLKTTLETMELDSQPPVESHLQHEEQREDRSTLTVNSQLTSAVQPQPSTDSHNALEPKPNENGEVSSGISVTDERTGLQEADASTSTQAAEDNKPSNLAQLPEETSLPSSGDHDSLNALDVNIPQEPTQDSRSSLDQSAGADPAKVAVDVTTEDSSSNVASTVPQPVADASDHQGNSNIAGGSMPANVPGMGSSLHTDKQRSASKDSAQGQEPTTNPSVRVPSPPASASVSASQTEAPVQSLAPKTPLQQDLPPLSALASPTSQGARQSRSTMSVSALLVNNDDDSQRGQEPLKHLSRGMFTHYDHSPRPTHSSTLLALLPPVQEPPSTRPAPSASSPLQQPLRSAAAPSNASRGHDPADGSSARPGHAGFERDFVDNHHSSGRSQDSMAAYGAARGSQTKEYPADEVMESGGVSGYATQRHRVVSPAGIRPLQESVNGLGASGPMNGKLPGMGPVASNLPTHEHDPHGHHASHYRSEGGLASSGGRSSAYAPSQHAGPTHSSATNGHSAPYASSNHTTARASGPTATPLTSSQPLSSAASVPENRHPRLIVKNDPSLKLDGLPELFLGYHRYDPGVLLPAVQGKENSLLEVRVASSYLTYDNYKVKKREVWGTDIYTDDSDIVAMLVHSGHYIPPISSQSVEQDSIQPTTLHHNFAQSPLKHICPEYDLAVTLRVMPKLLKYQGSIRNRIKSRTWNTGHDGVSLRIESIRKLSAGEALNRGRSQSKRRMKEYGQERLRVLSNIHDETTESVQNERAMRTATFEFTHQGDPCFKYSPELVMDRHDGLSRKWTSWRLKKEVLIVENDEERYEISLQHQAGTDARRFDQYRFAVISPRTSLSSWSKASYPLESSDISEVLYEDLDWQDFEWVDRGVVVQPTARRQGAKQDGSDSSSAMEGVTTTAPKDDISMESSKDGEGSKATAVKATPGAISTDVARLTRANAALHESRQDGVFCVVSRLFWRPMTEKRPPKVSAPETTSATGANAAREPQTLAVSDAQDSSLTQAPDAAVTVPAKVSMSQQQQVASARNTLQDQVHSMTGVETSPEITKTAITPASAPTESSASSPPSAPLGRQDPHALATVSSAPASVPDSTDMEVAGNSSSAILQKQTGETKSQEVQGQALTTPVPSSGAVEREEGELEEGEIASD</sequence>
<feature type="region of interest" description="Disordered" evidence="1">
    <location>
        <begin position="538"/>
        <end position="623"/>
    </location>
</feature>
<evidence type="ECO:0000313" key="2">
    <source>
        <dbReference type="EMBL" id="KAG9321613.1"/>
    </source>
</evidence>
<evidence type="ECO:0000313" key="3">
    <source>
        <dbReference type="Proteomes" id="UP000717515"/>
    </source>
</evidence>
<feature type="compositionally biased region" description="Polar residues" evidence="1">
    <location>
        <begin position="342"/>
        <end position="354"/>
    </location>
</feature>
<feature type="compositionally biased region" description="Polar residues" evidence="1">
    <location>
        <begin position="1317"/>
        <end position="1346"/>
    </location>
</feature>
<feature type="region of interest" description="Disordered" evidence="1">
    <location>
        <begin position="1184"/>
        <end position="1207"/>
    </location>
</feature>
<name>A0A9P7ZZ62_MORAP</name>
<evidence type="ECO:0000256" key="1">
    <source>
        <dbReference type="SAM" id="MobiDB-lite"/>
    </source>
</evidence>
<feature type="compositionally biased region" description="Acidic residues" evidence="1">
    <location>
        <begin position="1354"/>
        <end position="1366"/>
    </location>
</feature>
<dbReference type="InterPro" id="IPR013951">
    <property type="entry name" value="Rxt3"/>
</dbReference>
<protein>
    <submittedName>
        <fullName evidence="2">Uncharacterized protein</fullName>
    </submittedName>
</protein>
<feature type="compositionally biased region" description="Basic and acidic residues" evidence="1">
    <location>
        <begin position="587"/>
        <end position="597"/>
    </location>
</feature>
<feature type="compositionally biased region" description="Polar residues" evidence="1">
    <location>
        <begin position="476"/>
        <end position="490"/>
    </location>
</feature>
<dbReference type="EMBL" id="JAIFTL010000193">
    <property type="protein sequence ID" value="KAG9321613.1"/>
    <property type="molecule type" value="Genomic_DNA"/>
</dbReference>
<feature type="compositionally biased region" description="Basic and acidic residues" evidence="1">
    <location>
        <begin position="237"/>
        <end position="248"/>
    </location>
</feature>
<feature type="compositionally biased region" description="Low complexity" evidence="1">
    <location>
        <begin position="434"/>
        <end position="450"/>
    </location>
</feature>
<dbReference type="Gene3D" id="2.170.130.20">
    <property type="entry name" value="LCCL-like domain"/>
    <property type="match status" value="1"/>
</dbReference>
<dbReference type="Proteomes" id="UP000717515">
    <property type="component" value="Unassembled WGS sequence"/>
</dbReference>
<feature type="compositionally biased region" description="Polar residues" evidence="1">
    <location>
        <begin position="717"/>
        <end position="757"/>
    </location>
</feature>
<reference evidence="2" key="1">
    <citation type="submission" date="2021-07" db="EMBL/GenBank/DDBJ databases">
        <title>Draft genome of Mortierella alpina, strain LL118, isolated from an aspen leaf litter sample.</title>
        <authorList>
            <person name="Yang S."/>
            <person name="Vinatzer B.A."/>
        </authorList>
    </citation>
    <scope>NUCLEOTIDE SEQUENCE</scope>
    <source>
        <strain evidence="2">LL118</strain>
    </source>
</reference>
<feature type="compositionally biased region" description="Polar residues" evidence="1">
    <location>
        <begin position="299"/>
        <end position="316"/>
    </location>
</feature>
<feature type="compositionally biased region" description="Polar residues" evidence="1">
    <location>
        <begin position="422"/>
        <end position="433"/>
    </location>
</feature>
<feature type="compositionally biased region" description="Polar residues" evidence="1">
    <location>
        <begin position="1242"/>
        <end position="1265"/>
    </location>
</feature>
<feature type="region of interest" description="Disordered" evidence="1">
    <location>
        <begin position="1239"/>
        <end position="1366"/>
    </location>
</feature>
<proteinExistence type="predicted"/>
<feature type="compositionally biased region" description="Low complexity" evidence="1">
    <location>
        <begin position="548"/>
        <end position="562"/>
    </location>
</feature>
<dbReference type="Pfam" id="PF08642">
    <property type="entry name" value="Rxt3"/>
    <property type="match status" value="1"/>
</dbReference>
<feature type="region of interest" description="Disordered" evidence="1">
    <location>
        <begin position="643"/>
        <end position="767"/>
    </location>
</feature>
<feature type="compositionally biased region" description="Low complexity" evidence="1">
    <location>
        <begin position="695"/>
        <end position="711"/>
    </location>
</feature>
<feature type="compositionally biased region" description="Basic and acidic residues" evidence="1">
    <location>
        <begin position="1121"/>
        <end position="1135"/>
    </location>
</feature>
<feature type="compositionally biased region" description="Polar residues" evidence="1">
    <location>
        <begin position="370"/>
        <end position="381"/>
    </location>
</feature>
<feature type="region of interest" description="Disordered" evidence="1">
    <location>
        <begin position="228"/>
        <end position="490"/>
    </location>
</feature>
<accession>A0A9P7ZZ62</accession>
<organism evidence="2 3">
    <name type="scientific">Mortierella alpina</name>
    <name type="common">Oleaginous fungus</name>
    <name type="synonym">Mortierella renispora</name>
    <dbReference type="NCBI Taxonomy" id="64518"/>
    <lineage>
        <taxon>Eukaryota</taxon>
        <taxon>Fungi</taxon>
        <taxon>Fungi incertae sedis</taxon>
        <taxon>Mucoromycota</taxon>
        <taxon>Mortierellomycotina</taxon>
        <taxon>Mortierellomycetes</taxon>
        <taxon>Mortierellales</taxon>
        <taxon>Mortierellaceae</taxon>
        <taxon>Mortierella</taxon>
    </lineage>
</organism>
<feature type="compositionally biased region" description="Polar residues" evidence="1">
    <location>
        <begin position="249"/>
        <end position="269"/>
    </location>
</feature>
<feature type="compositionally biased region" description="Low complexity" evidence="1">
    <location>
        <begin position="1268"/>
        <end position="1284"/>
    </location>
</feature>
<gene>
    <name evidence="2" type="ORF">KVV02_006717</name>
</gene>
<comment type="caution">
    <text evidence="2">The sequence shown here is derived from an EMBL/GenBank/DDBJ whole genome shotgun (WGS) entry which is preliminary data.</text>
</comment>
<feature type="region of interest" description="Disordered" evidence="1">
    <location>
        <begin position="163"/>
        <end position="184"/>
    </location>
</feature>